<gene>
    <name evidence="1" type="ORF">POPTR_015G069150v4</name>
</gene>
<sequence>MHVLPYPSELVILSFLQIKETQWSFAVGQGSSCSNFNVLQDKKYASTCKQVITEKIISTEAVHKIPDSKVCITGILPVHLLNLPNETCNLQNCS</sequence>
<dbReference type="Proteomes" id="UP000006729">
    <property type="component" value="Chromosome 15"/>
</dbReference>
<protein>
    <submittedName>
        <fullName evidence="1">Uncharacterized protein</fullName>
    </submittedName>
</protein>
<reference evidence="1 2" key="1">
    <citation type="journal article" date="2006" name="Science">
        <title>The genome of black cottonwood, Populus trichocarpa (Torr. &amp; Gray).</title>
        <authorList>
            <person name="Tuskan G.A."/>
            <person name="Difazio S."/>
            <person name="Jansson S."/>
            <person name="Bohlmann J."/>
            <person name="Grigoriev I."/>
            <person name="Hellsten U."/>
            <person name="Putnam N."/>
            <person name="Ralph S."/>
            <person name="Rombauts S."/>
            <person name="Salamov A."/>
            <person name="Schein J."/>
            <person name="Sterck L."/>
            <person name="Aerts A."/>
            <person name="Bhalerao R.R."/>
            <person name="Bhalerao R.P."/>
            <person name="Blaudez D."/>
            <person name="Boerjan W."/>
            <person name="Brun A."/>
            <person name="Brunner A."/>
            <person name="Busov V."/>
            <person name="Campbell M."/>
            <person name="Carlson J."/>
            <person name="Chalot M."/>
            <person name="Chapman J."/>
            <person name="Chen G.L."/>
            <person name="Cooper D."/>
            <person name="Coutinho P.M."/>
            <person name="Couturier J."/>
            <person name="Covert S."/>
            <person name="Cronk Q."/>
            <person name="Cunningham R."/>
            <person name="Davis J."/>
            <person name="Degroeve S."/>
            <person name="Dejardin A."/>
            <person name="Depamphilis C."/>
            <person name="Detter J."/>
            <person name="Dirks B."/>
            <person name="Dubchak I."/>
            <person name="Duplessis S."/>
            <person name="Ehlting J."/>
            <person name="Ellis B."/>
            <person name="Gendler K."/>
            <person name="Goodstein D."/>
            <person name="Gribskov M."/>
            <person name="Grimwood J."/>
            <person name="Groover A."/>
            <person name="Gunter L."/>
            <person name="Hamberger B."/>
            <person name="Heinze B."/>
            <person name="Helariutta Y."/>
            <person name="Henrissat B."/>
            <person name="Holligan D."/>
            <person name="Holt R."/>
            <person name="Huang W."/>
            <person name="Islam-Faridi N."/>
            <person name="Jones S."/>
            <person name="Jones-Rhoades M."/>
            <person name="Jorgensen R."/>
            <person name="Joshi C."/>
            <person name="Kangasjarvi J."/>
            <person name="Karlsson J."/>
            <person name="Kelleher C."/>
            <person name="Kirkpatrick R."/>
            <person name="Kirst M."/>
            <person name="Kohler A."/>
            <person name="Kalluri U."/>
            <person name="Larimer F."/>
            <person name="Leebens-Mack J."/>
            <person name="Leple J.C."/>
            <person name="Locascio P."/>
            <person name="Lou Y."/>
            <person name="Lucas S."/>
            <person name="Martin F."/>
            <person name="Montanini B."/>
            <person name="Napoli C."/>
            <person name="Nelson D.R."/>
            <person name="Nelson C."/>
            <person name="Nieminen K."/>
            <person name="Nilsson O."/>
            <person name="Pereda V."/>
            <person name="Peter G."/>
            <person name="Philippe R."/>
            <person name="Pilate G."/>
            <person name="Poliakov A."/>
            <person name="Razumovskaya J."/>
            <person name="Richardson P."/>
            <person name="Rinaldi C."/>
            <person name="Ritland K."/>
            <person name="Rouze P."/>
            <person name="Ryaboy D."/>
            <person name="Schmutz J."/>
            <person name="Schrader J."/>
            <person name="Segerman B."/>
            <person name="Shin H."/>
            <person name="Siddiqui A."/>
            <person name="Sterky F."/>
            <person name="Terry A."/>
            <person name="Tsai C.J."/>
            <person name="Uberbacher E."/>
            <person name="Unneberg P."/>
            <person name="Vahala J."/>
            <person name="Wall K."/>
            <person name="Wessler S."/>
            <person name="Yang G."/>
            <person name="Yin T."/>
            <person name="Douglas C."/>
            <person name="Marra M."/>
            <person name="Sandberg G."/>
            <person name="Van de Peer Y."/>
            <person name="Rokhsar D."/>
        </authorList>
    </citation>
    <scope>NUCLEOTIDE SEQUENCE [LARGE SCALE GENOMIC DNA]</scope>
    <source>
        <strain evidence="2">cv. Nisqually</strain>
    </source>
</reference>
<accession>A0ACC0RVT0</accession>
<proteinExistence type="predicted"/>
<comment type="caution">
    <text evidence="1">The sequence shown here is derived from an EMBL/GenBank/DDBJ whole genome shotgun (WGS) entry which is preliminary data.</text>
</comment>
<evidence type="ECO:0000313" key="1">
    <source>
        <dbReference type="EMBL" id="KAI9381199.1"/>
    </source>
</evidence>
<organism evidence="1 2">
    <name type="scientific">Populus trichocarpa</name>
    <name type="common">Western balsam poplar</name>
    <name type="synonym">Populus balsamifera subsp. trichocarpa</name>
    <dbReference type="NCBI Taxonomy" id="3694"/>
    <lineage>
        <taxon>Eukaryota</taxon>
        <taxon>Viridiplantae</taxon>
        <taxon>Streptophyta</taxon>
        <taxon>Embryophyta</taxon>
        <taxon>Tracheophyta</taxon>
        <taxon>Spermatophyta</taxon>
        <taxon>Magnoliopsida</taxon>
        <taxon>eudicotyledons</taxon>
        <taxon>Gunneridae</taxon>
        <taxon>Pentapetalae</taxon>
        <taxon>rosids</taxon>
        <taxon>fabids</taxon>
        <taxon>Malpighiales</taxon>
        <taxon>Salicaceae</taxon>
        <taxon>Saliceae</taxon>
        <taxon>Populus</taxon>
    </lineage>
</organism>
<dbReference type="EMBL" id="CM009304">
    <property type="protein sequence ID" value="KAI9381199.1"/>
    <property type="molecule type" value="Genomic_DNA"/>
</dbReference>
<keyword evidence="2" id="KW-1185">Reference proteome</keyword>
<evidence type="ECO:0000313" key="2">
    <source>
        <dbReference type="Proteomes" id="UP000006729"/>
    </source>
</evidence>
<name>A0ACC0RVT0_POPTR</name>